<reference evidence="3" key="1">
    <citation type="journal article" date="2012" name="Science">
        <title>The Paleozoic origin of enzymatic lignin decomposition reconstructed from 31 fungal genomes.</title>
        <authorList>
            <person name="Floudas D."/>
            <person name="Binder M."/>
            <person name="Riley R."/>
            <person name="Barry K."/>
            <person name="Blanchette R.A."/>
            <person name="Henrissat B."/>
            <person name="Martinez A.T."/>
            <person name="Otillar R."/>
            <person name="Spatafora J.W."/>
            <person name="Yadav J.S."/>
            <person name="Aerts A."/>
            <person name="Benoit I."/>
            <person name="Boyd A."/>
            <person name="Carlson A."/>
            <person name="Copeland A."/>
            <person name="Coutinho P.M."/>
            <person name="de Vries R.P."/>
            <person name="Ferreira P."/>
            <person name="Findley K."/>
            <person name="Foster B."/>
            <person name="Gaskell J."/>
            <person name="Glotzer D."/>
            <person name="Gorecki P."/>
            <person name="Heitman J."/>
            <person name="Hesse C."/>
            <person name="Hori C."/>
            <person name="Igarashi K."/>
            <person name="Jurgens J.A."/>
            <person name="Kallen N."/>
            <person name="Kersten P."/>
            <person name="Kohler A."/>
            <person name="Kuees U."/>
            <person name="Kumar T.K.A."/>
            <person name="Kuo A."/>
            <person name="LaButti K."/>
            <person name="Larrondo L.F."/>
            <person name="Lindquist E."/>
            <person name="Ling A."/>
            <person name="Lombard V."/>
            <person name="Lucas S."/>
            <person name="Lundell T."/>
            <person name="Martin R."/>
            <person name="McLaughlin D.J."/>
            <person name="Morgenstern I."/>
            <person name="Morin E."/>
            <person name="Murat C."/>
            <person name="Nagy L.G."/>
            <person name="Nolan M."/>
            <person name="Ohm R.A."/>
            <person name="Patyshakuliyeva A."/>
            <person name="Rokas A."/>
            <person name="Ruiz-Duenas F.J."/>
            <person name="Sabat G."/>
            <person name="Salamov A."/>
            <person name="Samejima M."/>
            <person name="Schmutz J."/>
            <person name="Slot J.C."/>
            <person name="St John F."/>
            <person name="Stenlid J."/>
            <person name="Sun H."/>
            <person name="Sun S."/>
            <person name="Syed K."/>
            <person name="Tsang A."/>
            <person name="Wiebenga A."/>
            <person name="Young D."/>
            <person name="Pisabarro A."/>
            <person name="Eastwood D.C."/>
            <person name="Martin F."/>
            <person name="Cullen D."/>
            <person name="Grigoriev I.V."/>
            <person name="Hibbett D.S."/>
        </authorList>
    </citation>
    <scope>NUCLEOTIDE SEQUENCE [LARGE SCALE GENOMIC DNA]</scope>
    <source>
        <strain evidence="3">TFB10046</strain>
    </source>
</reference>
<evidence type="ECO:0000313" key="3">
    <source>
        <dbReference type="Proteomes" id="UP000006514"/>
    </source>
</evidence>
<accession>J0CUJ8</accession>
<feature type="compositionally biased region" description="Basic and acidic residues" evidence="1">
    <location>
        <begin position="75"/>
        <end position="97"/>
    </location>
</feature>
<feature type="compositionally biased region" description="Basic and acidic residues" evidence="1">
    <location>
        <begin position="104"/>
        <end position="126"/>
    </location>
</feature>
<keyword evidence="3" id="KW-1185">Reference proteome</keyword>
<dbReference type="EMBL" id="JH688026">
    <property type="protein sequence ID" value="EJD33998.1"/>
    <property type="molecule type" value="Genomic_DNA"/>
</dbReference>
<dbReference type="AlphaFoldDB" id="J0CUJ8"/>
<feature type="region of interest" description="Disordered" evidence="1">
    <location>
        <begin position="75"/>
        <end position="126"/>
    </location>
</feature>
<sequence>MSERSVGHDVRRVELSALLARAFTSGLADVLLRLSVVKGSAPRIHILRLAAQPSGLQWRATKWSGLRRPELLEAESEERKLATKERAPESATNDRVRNSVLVGEDERSRSSDRAVYCDEAAHPNGT</sequence>
<proteinExistence type="predicted"/>
<dbReference type="Proteomes" id="UP000006514">
    <property type="component" value="Unassembled WGS sequence"/>
</dbReference>
<dbReference type="KEGG" id="adl:AURDEDRAFT_176942"/>
<protein>
    <submittedName>
        <fullName evidence="2">Uncharacterized protein</fullName>
    </submittedName>
</protein>
<evidence type="ECO:0000256" key="1">
    <source>
        <dbReference type="SAM" id="MobiDB-lite"/>
    </source>
</evidence>
<evidence type="ECO:0000313" key="2">
    <source>
        <dbReference type="EMBL" id="EJD33998.1"/>
    </source>
</evidence>
<organism evidence="2 3">
    <name type="scientific">Auricularia subglabra (strain TFB-10046 / SS5)</name>
    <name type="common">White-rot fungus</name>
    <name type="synonym">Auricularia delicata (strain TFB10046)</name>
    <dbReference type="NCBI Taxonomy" id="717982"/>
    <lineage>
        <taxon>Eukaryota</taxon>
        <taxon>Fungi</taxon>
        <taxon>Dikarya</taxon>
        <taxon>Basidiomycota</taxon>
        <taxon>Agaricomycotina</taxon>
        <taxon>Agaricomycetes</taxon>
        <taxon>Auriculariales</taxon>
        <taxon>Auriculariaceae</taxon>
        <taxon>Auricularia</taxon>
    </lineage>
</organism>
<dbReference type="InParanoid" id="J0CUJ8"/>
<name>J0CUJ8_AURST</name>
<gene>
    <name evidence="2" type="ORF">AURDEDRAFT_176942</name>
</gene>